<feature type="compositionally biased region" description="Basic residues" evidence="1">
    <location>
        <begin position="714"/>
        <end position="724"/>
    </location>
</feature>
<feature type="compositionally biased region" description="Basic residues" evidence="1">
    <location>
        <begin position="982"/>
        <end position="992"/>
    </location>
</feature>
<feature type="compositionally biased region" description="Basic and acidic residues" evidence="1">
    <location>
        <begin position="564"/>
        <end position="577"/>
    </location>
</feature>
<dbReference type="Proteomes" id="UP000005204">
    <property type="component" value="Unassembled WGS sequence"/>
</dbReference>
<feature type="signal peptide" evidence="2">
    <location>
        <begin position="1"/>
        <end position="18"/>
    </location>
</feature>
<feature type="compositionally biased region" description="Basic and acidic residues" evidence="1">
    <location>
        <begin position="885"/>
        <end position="920"/>
    </location>
</feature>
<evidence type="ECO:0000256" key="1">
    <source>
        <dbReference type="SAM" id="MobiDB-lite"/>
    </source>
</evidence>
<name>A0A8R2R270_BOMMO</name>
<dbReference type="KEGG" id="bmor:101740721"/>
<feature type="compositionally biased region" description="Polar residues" evidence="1">
    <location>
        <begin position="2194"/>
        <end position="2211"/>
    </location>
</feature>
<feature type="compositionally biased region" description="Basic and acidic residues" evidence="1">
    <location>
        <begin position="1315"/>
        <end position="1337"/>
    </location>
</feature>
<feature type="compositionally biased region" description="Basic and acidic residues" evidence="1">
    <location>
        <begin position="993"/>
        <end position="1028"/>
    </location>
</feature>
<feature type="compositionally biased region" description="Basic residues" evidence="1">
    <location>
        <begin position="874"/>
        <end position="884"/>
    </location>
</feature>
<feature type="compositionally biased region" description="Basic residues" evidence="1">
    <location>
        <begin position="768"/>
        <end position="778"/>
    </location>
</feature>
<feature type="compositionally biased region" description="Polar residues" evidence="1">
    <location>
        <begin position="660"/>
        <end position="671"/>
    </location>
</feature>
<organism evidence="3 4">
    <name type="scientific">Bombyx mori</name>
    <name type="common">Silk moth</name>
    <dbReference type="NCBI Taxonomy" id="7091"/>
    <lineage>
        <taxon>Eukaryota</taxon>
        <taxon>Metazoa</taxon>
        <taxon>Ecdysozoa</taxon>
        <taxon>Arthropoda</taxon>
        <taxon>Hexapoda</taxon>
        <taxon>Insecta</taxon>
        <taxon>Pterygota</taxon>
        <taxon>Neoptera</taxon>
        <taxon>Endopterygota</taxon>
        <taxon>Lepidoptera</taxon>
        <taxon>Glossata</taxon>
        <taxon>Ditrysia</taxon>
        <taxon>Bombycoidea</taxon>
        <taxon>Bombycidae</taxon>
        <taxon>Bombycinae</taxon>
        <taxon>Bombyx</taxon>
    </lineage>
</organism>
<evidence type="ECO:0000313" key="3">
    <source>
        <dbReference type="EnsemblMetazoa" id="XP_037869877.1"/>
    </source>
</evidence>
<feature type="compositionally biased region" description="Basic and acidic residues" evidence="1">
    <location>
        <begin position="457"/>
        <end position="483"/>
    </location>
</feature>
<evidence type="ECO:0000313" key="4">
    <source>
        <dbReference type="Proteomes" id="UP000005204"/>
    </source>
</evidence>
<feature type="compositionally biased region" description="Basic residues" evidence="1">
    <location>
        <begin position="1250"/>
        <end position="1259"/>
    </location>
</feature>
<reference evidence="4" key="1">
    <citation type="journal article" date="2008" name="Insect Biochem. Mol. Biol.">
        <title>The genome of a lepidopteran model insect, the silkworm Bombyx mori.</title>
        <authorList>
            <consortium name="International Silkworm Genome Consortium"/>
        </authorList>
    </citation>
    <scope>NUCLEOTIDE SEQUENCE [LARGE SCALE GENOMIC DNA]</scope>
    <source>
        <strain evidence="4">p50T</strain>
    </source>
</reference>
<reference evidence="3" key="2">
    <citation type="submission" date="2022-06" db="UniProtKB">
        <authorList>
            <consortium name="EnsemblMetazoa"/>
        </authorList>
    </citation>
    <scope>IDENTIFICATION</scope>
    <source>
        <strain evidence="3">p50T (Dazao)</strain>
    </source>
</reference>
<sequence>MDWTKYLVLFILMVVVSSTSTSKKNHHEHSHSSHKVEKNSKIEKALLTKSHGPFSSYGLFASAFSDHKTSHRILKEISELKAATNLNEAFHGIYLIAKVVSDTIEEWIPELGTAVARLFLALGRGHACLPGGALKQLAKDLDLDICKKDYGVEWGWEYYEGEYDDVSTYLTGCGLDSDYFSKITSLIENSGNFTEGRPRIIIKAVKELLEIFKRDPSSWSLNEFGIGLAQLIKTAAVLAESYRVGLGTQIVDGFRQFFYDVSQEYGIEITTQLEDIKEAIKSTKCFNFGVLKSCDSGYTEIDDLNDNDKPAPRQSGAETVIVYTDADNDDDDFSDLDEEIIRLFSSDEEIDDDKSVIPLDYARANDESWYVNDAGYEDTVLDDNGDAANENTDRSGGFIVNDSQATDTITGGGKRKGSADNDDDQRVVETFIDEVANSDDPSFNNKYTWNYIKAQKDKYSDGDNSDGKFKELSDSDYKEDHRSQKTFTKTVVSEDSKSDAALKSPTVIFENSKQKSKHSHYSNKEKHYLVSDATGQQDGVAHETAPSGSTSKLKEDDTTTEASSDEKTGTTNERDSKSTSTKDVYSGSGLETFLSWFLPKTKKDNEIFKTTHTAVTKTDNVDAAKTKTVSVSEQNEQFQHKNHRSGTSSEKDIDDGKDSVIQQDETIIVDSQQKKDNTATTGMKSDEYDDDPNEQSKNVVVTKENKPTSTEVTKHKHSHHKHKHDTVIESKPVQEVEKHSETKETRKEHSEESTVTKETKPTPTEITKHKHSHHKHKHDIVIESKPIQEIEKHSETTETTKEQSEESTVTKETKPTPTEITKHKHSHHKHDTVIESKPVQEVEKHSETKETRKEHSEESTVTKETKPTPTEITKHKHSHHKHKHDIVIESKPIQEIEKHSETTETTKEQSEESTVTKETKPTPTEITKHKHSHHKQKHDIVIESKPIQEIEKHSETTETTKKQSEERTVTKETKPTPTEVTKHKHSHHKHKHDIVIESKPIQEIEKHSETTETAKEQSEESTVTKETKPTPTEVTKHKHSHHKHKHDTAIESKPDQEIDKHSETTEATKEHFEGNIITKETKPTPTEVTKHTHSHHKHKQDTVIESKPIQEIEKHSETTETTKEHSEGSTVTKETKLTPTEVTKHKHSHYKHKHDTVIESKPVQEVEQHSETTEITKEHSEGSTVTKETKPTPTEVKKNKHSHHKHDTVIESKPVQEVEKHSETTETRKEHSEGSTVTKETKPTPTEITKHKHSHHKNKHDIVIESKPIQEIEKHSETTETTKEHSEGSTVTKETKPTPTEVTKHKHSHHKHKHDTAIESKPDQEIDKHSETTETTKYHNEDTVVTKDKTGNKQTSTEVIKHKHENDEKSVTEKLISYVTHRSVDNSNKGNRKVIISENPIIINAPSRRNKYTNYEKVDFTKIKQFSPLAPFGVFARGITSKCEESAALFSSLSRKRSPRSFREAVDTVVATVRAISLIVDGWIPTLGTRFADMVMVILKTQTCVPLKQEFPELAYVCDASFGSAWGWTSFPTCESRSQLVRDLGLVGIKHTIETMLSQHGKGKAPHQLIGSPAVIAQSIHQISIFYEQDPEEWNLEHLAATFARTTTILGALGNSYKSGLGQFMAEGFLNYFKYVGNYYQIDLSIYVSKIYKDLTFCKANALEGVILDGTTDYIEEHPNIKYVIIRHVHDQVRRANRNRRNGSKVYEKSGSKTGIRKVIIVRKGDPSGNNAAGYAYAEAGPRNAVYNTNTDNSGSVAYAAAQSQVNSQQQGLNNGGGTVYLEEAKSQGGQGNSGSVAYATAQSQASSQQQGLGNGDGIVYLEKAKSQGGQGNSGSVAYATAQSQASSQQQGLGNGDGIVYLEKTKSQGGQGNSGSVAYATAQSQASSQQQGLGNGDGIVYLEKAKSQGGQGNSGSVAYATAQSQASSQQQGLGNGDGIVYLEKAKSQGGQGNSGSVAYATAQSQASRQQQGLNNEGGKVYLKEAKSQGGHGNSGSVAYVGTQSQANGQQQGLYNGRGTVYLEEAKSQGEQGIAGSLAYAAAQSQANGQQQSLNNGGGTVNLEKRHFQGGYGNANRFTYAPAGPQLIGQQRNHINELGSAYLEAGRSQVQNANAGSVAYGALGSQANTQNQYNGDNRLNNRHVNNIGEDKLRAIGEQYHRGYSSDRNAVNTQIEGSLLNHSGHVPSPNDFRIQNPGQLANNVGTNQNNIYGNKQFGYGPQQGSGYQQKNYRNINENGQDKIHGGENTEAGGHSPGLVGGLFKYLLGGKTQ</sequence>
<feature type="chain" id="PRO_5035819017" evidence="2">
    <location>
        <begin position="19"/>
        <end position="2270"/>
    </location>
</feature>
<feature type="compositionally biased region" description="Basic and acidic residues" evidence="1">
    <location>
        <begin position="938"/>
        <end position="974"/>
    </location>
</feature>
<dbReference type="RefSeq" id="XP_037869877.1">
    <property type="nucleotide sequence ID" value="XM_038013949.2"/>
</dbReference>
<feature type="region of interest" description="Disordered" evidence="1">
    <location>
        <begin position="536"/>
        <end position="586"/>
    </location>
</feature>
<evidence type="ECO:0000256" key="2">
    <source>
        <dbReference type="SAM" id="SignalP"/>
    </source>
</evidence>
<feature type="compositionally biased region" description="Basic and acidic residues" evidence="1">
    <location>
        <begin position="1155"/>
        <end position="1181"/>
    </location>
</feature>
<feature type="compositionally biased region" description="Basic and acidic residues" evidence="1">
    <location>
        <begin position="831"/>
        <end position="866"/>
    </location>
</feature>
<keyword evidence="4" id="KW-1185">Reference proteome</keyword>
<feature type="compositionally biased region" description="Basic and acidic residues" evidence="1">
    <location>
        <begin position="1047"/>
        <end position="1073"/>
    </location>
</feature>
<feature type="region of interest" description="Disordered" evidence="1">
    <location>
        <begin position="382"/>
        <end position="424"/>
    </location>
</feature>
<feature type="compositionally biased region" description="Polar residues" evidence="1">
    <location>
        <begin position="627"/>
        <end position="637"/>
    </location>
</feature>
<feature type="compositionally biased region" description="Low complexity" evidence="1">
    <location>
        <begin position="1288"/>
        <end position="1301"/>
    </location>
</feature>
<feature type="compositionally biased region" description="Basic and acidic residues" evidence="1">
    <location>
        <begin position="1260"/>
        <end position="1287"/>
    </location>
</feature>
<feature type="compositionally biased region" description="Basic and acidic residues" evidence="1">
    <location>
        <begin position="1100"/>
        <end position="1127"/>
    </location>
</feature>
<feature type="compositionally biased region" description="Basic residues" evidence="1">
    <location>
        <begin position="928"/>
        <end position="937"/>
    </location>
</feature>
<feature type="compositionally biased region" description="Basic and acidic residues" evidence="1">
    <location>
        <begin position="725"/>
        <end position="760"/>
    </location>
</feature>
<dbReference type="EnsemblMetazoa" id="XM_038013949.1">
    <property type="protein sequence ID" value="XP_037869877.1"/>
    <property type="gene ID" value="LOC101740721"/>
</dbReference>
<feature type="compositionally biased region" description="Basic and acidic residues" evidence="1">
    <location>
        <begin position="649"/>
        <end position="658"/>
    </location>
</feature>
<accession>A0A8R2R270</accession>
<keyword evidence="2" id="KW-0732">Signal</keyword>
<feature type="compositionally biased region" description="Basic and acidic residues" evidence="1">
    <location>
        <begin position="1207"/>
        <end position="1233"/>
    </location>
</feature>
<feature type="compositionally biased region" description="Basic residues" evidence="1">
    <location>
        <begin position="1144"/>
        <end position="1154"/>
    </location>
</feature>
<dbReference type="GeneID" id="101740721"/>
<feature type="region of interest" description="Disordered" evidence="1">
    <location>
        <begin position="457"/>
        <end position="500"/>
    </location>
</feature>
<protein>
    <submittedName>
        <fullName evidence="3">Uncharacterized protein</fullName>
    </submittedName>
</protein>
<feature type="compositionally biased region" description="Low complexity" evidence="1">
    <location>
        <begin position="2214"/>
        <end position="2227"/>
    </location>
</feature>
<feature type="compositionally biased region" description="Basic residues" evidence="1">
    <location>
        <begin position="1304"/>
        <end position="1314"/>
    </location>
</feature>
<proteinExistence type="predicted"/>
<feature type="compositionally biased region" description="Basic residues" evidence="1">
    <location>
        <begin position="1036"/>
        <end position="1046"/>
    </location>
</feature>
<feature type="compositionally biased region" description="Basic and acidic residues" evidence="1">
    <location>
        <begin position="779"/>
        <end position="814"/>
    </location>
</feature>
<feature type="region of interest" description="Disordered" evidence="1">
    <location>
        <begin position="2178"/>
        <end position="2228"/>
    </location>
</feature>
<feature type="region of interest" description="Disordered" evidence="1">
    <location>
        <begin position="620"/>
        <end position="1337"/>
    </location>
</feature>